<dbReference type="GO" id="GO:0000981">
    <property type="term" value="F:DNA-binding transcription factor activity, RNA polymerase II-specific"/>
    <property type="evidence" value="ECO:0007669"/>
    <property type="project" value="InterPro"/>
</dbReference>
<dbReference type="Gene3D" id="4.10.240.10">
    <property type="entry name" value="Zn(2)-C6 fungal-type DNA-binding domain"/>
    <property type="match status" value="1"/>
</dbReference>
<dbReference type="AlphaFoldDB" id="A0A0B7FBL2"/>
<evidence type="ECO:0000256" key="1">
    <source>
        <dbReference type="ARBA" id="ARBA00023242"/>
    </source>
</evidence>
<dbReference type="InterPro" id="IPR036864">
    <property type="entry name" value="Zn2-C6_fun-type_DNA-bd_sf"/>
</dbReference>
<dbReference type="CDD" id="cd00067">
    <property type="entry name" value="GAL4"/>
    <property type="match status" value="1"/>
</dbReference>
<keyword evidence="4" id="KW-1185">Reference proteome</keyword>
<gene>
    <name evidence="3" type="ORF">RSOLAG1IB_06432</name>
</gene>
<dbReference type="SUPFAM" id="SSF57701">
    <property type="entry name" value="Zn2/Cys6 DNA-binding domain"/>
    <property type="match status" value="1"/>
</dbReference>
<dbReference type="Pfam" id="PF00172">
    <property type="entry name" value="Zn_clus"/>
    <property type="match status" value="1"/>
</dbReference>
<dbReference type="OrthoDB" id="5419315at2759"/>
<name>A0A0B7FBL2_THACB</name>
<evidence type="ECO:0000259" key="2">
    <source>
        <dbReference type="PROSITE" id="PS50048"/>
    </source>
</evidence>
<dbReference type="PANTHER" id="PTHR37534:SF7">
    <property type="entry name" value="TRANSCRIPTIONAL ACTIVATOR PROTEIN UGA3"/>
    <property type="match status" value="1"/>
</dbReference>
<dbReference type="GO" id="GO:0000976">
    <property type="term" value="F:transcription cis-regulatory region binding"/>
    <property type="evidence" value="ECO:0007669"/>
    <property type="project" value="TreeGrafter"/>
</dbReference>
<evidence type="ECO:0000313" key="4">
    <source>
        <dbReference type="Proteomes" id="UP000059188"/>
    </source>
</evidence>
<dbReference type="EMBL" id="LN679112">
    <property type="protein sequence ID" value="CEL53577.1"/>
    <property type="molecule type" value="Genomic_DNA"/>
</dbReference>
<reference evidence="3 4" key="1">
    <citation type="submission" date="2014-11" db="EMBL/GenBank/DDBJ databases">
        <authorList>
            <person name="Wibberg Daniel"/>
        </authorList>
    </citation>
    <scope>NUCLEOTIDE SEQUENCE [LARGE SCALE GENOMIC DNA]</scope>
    <source>
        <strain evidence="3">Rhizoctonia solani AG1-IB 7/3/14</strain>
    </source>
</reference>
<evidence type="ECO:0000313" key="3">
    <source>
        <dbReference type="EMBL" id="CEL53577.1"/>
    </source>
</evidence>
<dbReference type="PROSITE" id="PS00463">
    <property type="entry name" value="ZN2_CY6_FUNGAL_1"/>
    <property type="match status" value="1"/>
</dbReference>
<dbReference type="SMART" id="SM00066">
    <property type="entry name" value="GAL4"/>
    <property type="match status" value="1"/>
</dbReference>
<proteinExistence type="predicted"/>
<dbReference type="PANTHER" id="PTHR37534">
    <property type="entry name" value="TRANSCRIPTIONAL ACTIVATOR PROTEIN UGA3"/>
    <property type="match status" value="1"/>
</dbReference>
<dbReference type="PROSITE" id="PS50048">
    <property type="entry name" value="ZN2_CY6_FUNGAL_2"/>
    <property type="match status" value="1"/>
</dbReference>
<dbReference type="Proteomes" id="UP000059188">
    <property type="component" value="Unassembled WGS sequence"/>
</dbReference>
<organism evidence="3 4">
    <name type="scientific">Thanatephorus cucumeris (strain AG1-IB / isolate 7/3/14)</name>
    <name type="common">Lettuce bottom rot fungus</name>
    <name type="synonym">Rhizoctonia solani</name>
    <dbReference type="NCBI Taxonomy" id="1108050"/>
    <lineage>
        <taxon>Eukaryota</taxon>
        <taxon>Fungi</taxon>
        <taxon>Dikarya</taxon>
        <taxon>Basidiomycota</taxon>
        <taxon>Agaricomycotina</taxon>
        <taxon>Agaricomycetes</taxon>
        <taxon>Cantharellales</taxon>
        <taxon>Ceratobasidiaceae</taxon>
        <taxon>Rhizoctonia</taxon>
        <taxon>Rhizoctonia solani AG-1</taxon>
    </lineage>
</organism>
<dbReference type="InterPro" id="IPR001138">
    <property type="entry name" value="Zn2Cys6_DnaBD"/>
</dbReference>
<sequence length="226" mass="24401">MAVPGRSTTGCTGCKNRRKKCDEGKPQCQRCLTSGIPCSYEFIEHPDNVRHLIQRTKPAPRPVGEQLAKATGDASSIPSQIASAATSHPLPIHSASASADLVRNTPSTTWGLEESHGVRLTTSFGRTIDALPSSLHFSEPLPLLQDPQPMSASHTMPAGAQHRTNAASGMALRTTRPYDVDFEIDEDDRDPEGVYTILCTTPTIDNNVKENTLGFVLQSCESVHLV</sequence>
<accession>A0A0B7FBL2</accession>
<dbReference type="GO" id="GO:0008270">
    <property type="term" value="F:zinc ion binding"/>
    <property type="evidence" value="ECO:0007669"/>
    <property type="project" value="InterPro"/>
</dbReference>
<protein>
    <recommendedName>
        <fullName evidence="2">Zn(2)-C6 fungal-type domain-containing protein</fullName>
    </recommendedName>
</protein>
<feature type="domain" description="Zn(2)-C6 fungal-type" evidence="2">
    <location>
        <begin position="10"/>
        <end position="40"/>
    </location>
</feature>
<keyword evidence="1" id="KW-0539">Nucleus</keyword>
<dbReference type="GO" id="GO:0045944">
    <property type="term" value="P:positive regulation of transcription by RNA polymerase II"/>
    <property type="evidence" value="ECO:0007669"/>
    <property type="project" value="TreeGrafter"/>
</dbReference>
<dbReference type="GO" id="GO:0005634">
    <property type="term" value="C:nucleus"/>
    <property type="evidence" value="ECO:0007669"/>
    <property type="project" value="TreeGrafter"/>
</dbReference>